<feature type="domain" description="3-deoxy-D-manno-octulosonic-acid transferase N-terminal" evidence="9">
    <location>
        <begin position="12"/>
        <end position="176"/>
    </location>
</feature>
<dbReference type="Pfam" id="PF04413">
    <property type="entry name" value="Glycos_transf_N"/>
    <property type="match status" value="1"/>
</dbReference>
<evidence type="ECO:0000256" key="3">
    <source>
        <dbReference type="ARBA" id="ARBA00012621"/>
    </source>
</evidence>
<dbReference type="HOGENOM" id="CLU_036146_1_2_5"/>
<evidence type="ECO:0000313" key="10">
    <source>
        <dbReference type="EMBL" id="EAQ03881.1"/>
    </source>
</evidence>
<gene>
    <name evidence="10" type="ORF">OB2597_11576</name>
</gene>
<comment type="subcellular location">
    <subcellularLocation>
        <location evidence="8">Cell membrane</location>
    </subcellularLocation>
</comment>
<protein>
    <recommendedName>
        <fullName evidence="4 8">3-deoxy-D-manno-octulosonic acid transferase</fullName>
        <shortName evidence="8">Kdo transferase</shortName>
        <ecNumber evidence="3 8">2.4.99.12</ecNumber>
    </recommendedName>
    <alternativeName>
        <fullName evidence="6 8">Lipid IV(A) 3-deoxy-D-manno-octulosonic acid transferase</fullName>
    </alternativeName>
</protein>
<dbReference type="GO" id="GO:0009245">
    <property type="term" value="P:lipid A biosynthetic process"/>
    <property type="evidence" value="ECO:0007669"/>
    <property type="project" value="TreeGrafter"/>
</dbReference>
<evidence type="ECO:0000256" key="1">
    <source>
        <dbReference type="ARBA" id="ARBA00003394"/>
    </source>
</evidence>
<evidence type="ECO:0000256" key="6">
    <source>
        <dbReference type="ARBA" id="ARBA00031445"/>
    </source>
</evidence>
<evidence type="ECO:0000313" key="11">
    <source>
        <dbReference type="Proteomes" id="UP000004318"/>
    </source>
</evidence>
<organism evidence="10 11">
    <name type="scientific">Pseudooceanicola batsensis (strain ATCC BAA-863 / DSM 15984 / KCTC 12145 / HTCC2597)</name>
    <name type="common">Oceanicola batsensis</name>
    <dbReference type="NCBI Taxonomy" id="252305"/>
    <lineage>
        <taxon>Bacteria</taxon>
        <taxon>Pseudomonadati</taxon>
        <taxon>Pseudomonadota</taxon>
        <taxon>Alphaproteobacteria</taxon>
        <taxon>Rhodobacterales</taxon>
        <taxon>Paracoccaceae</taxon>
        <taxon>Pseudooceanicola</taxon>
    </lineage>
</organism>
<dbReference type="eggNOG" id="COG1519">
    <property type="taxonomic scope" value="Bacteria"/>
</dbReference>
<evidence type="ECO:0000256" key="8">
    <source>
        <dbReference type="RuleBase" id="RU365103"/>
    </source>
</evidence>
<evidence type="ECO:0000259" key="9">
    <source>
        <dbReference type="Pfam" id="PF04413"/>
    </source>
</evidence>
<reference evidence="10 11" key="1">
    <citation type="journal article" date="2010" name="J. Bacteriol.">
        <title>Genome sequences of Oceanicola granulosus HTCC2516(T) and Oceanicola batsensis HTCC2597(TDelta).</title>
        <authorList>
            <person name="Thrash J.C."/>
            <person name="Cho J.C."/>
            <person name="Vergin K.L."/>
            <person name="Giovannoni S.J."/>
        </authorList>
    </citation>
    <scope>NUCLEOTIDE SEQUENCE [LARGE SCALE GENOMIC DNA]</scope>
    <source>
        <strain evidence="11">ATCC BAA-863 / DSM 15984 / KCTC 12145 / HTCC2597</strain>
    </source>
</reference>
<dbReference type="STRING" id="252305.OB2597_11576"/>
<dbReference type="InterPro" id="IPR007507">
    <property type="entry name" value="Glycos_transf_N"/>
</dbReference>
<dbReference type="GO" id="GO:0005886">
    <property type="term" value="C:plasma membrane"/>
    <property type="evidence" value="ECO:0007669"/>
    <property type="project" value="UniProtKB-SubCell"/>
</dbReference>
<comment type="function">
    <text evidence="1 8">Involved in lipopolysaccharide (LPS) biosynthesis. Catalyzes the transfer of 3-deoxy-D-manno-octulosonate (Kdo) residue(s) from CMP-Kdo to lipid IV(A), the tetraacyldisaccharide-1,4'-bisphosphate precursor of lipid A.</text>
</comment>
<dbReference type="InterPro" id="IPR038107">
    <property type="entry name" value="Glycos_transf_N_sf"/>
</dbReference>
<dbReference type="Gene3D" id="3.40.50.2000">
    <property type="entry name" value="Glycogen Phosphorylase B"/>
    <property type="match status" value="1"/>
</dbReference>
<evidence type="ECO:0000256" key="4">
    <source>
        <dbReference type="ARBA" id="ARBA00019077"/>
    </source>
</evidence>
<evidence type="ECO:0000256" key="7">
    <source>
        <dbReference type="ARBA" id="ARBA00049183"/>
    </source>
</evidence>
<accession>A3TW85</accession>
<dbReference type="SUPFAM" id="SSF53756">
    <property type="entry name" value="UDP-Glycosyltransferase/glycogen phosphorylase"/>
    <property type="match status" value="1"/>
</dbReference>
<sequence length="398" mass="43664">MPATRRGAAAERRYPERPEGALVWTHAAEPEQVHALIQLAVRAEVHHPGLHVLLTVTDDRACPDKIPEHVMVETVPDESSSLCRAFLGHWKPDICVWHTGHLRPTLLSAARNEGLPMILVGAEETGFEEVRIPWRRRSDRVALNGFATIYANDADATRRLVRLGAEPERIEETGPLQEGGAALACDEEARVALSERLATRPVWLAAMVQPDEFRLVIEAHRQAIRVAHRLMLIVVPREPSDGERLVEMVAGAGLRLERWSDGGFPEETTQVLVADTYGEMGLWYRLAPVTFMGSSLTAGHGGRDPYEPAALGSAILYGPNVNRFIRAYSRFARAGAARMVKDAGSLSNAVLRLNAPDQSATMAQAAWEVATDGAEVTDRVLNTIEEILDARPIRDAGA</sequence>
<proteinExistence type="inferred from homology"/>
<dbReference type="PANTHER" id="PTHR42755">
    <property type="entry name" value="3-DEOXY-MANNO-OCTULOSONATE CYTIDYLYLTRANSFERASE"/>
    <property type="match status" value="1"/>
</dbReference>
<evidence type="ECO:0000256" key="2">
    <source>
        <dbReference type="ARBA" id="ARBA00004713"/>
    </source>
</evidence>
<keyword evidence="8" id="KW-0448">Lipopolysaccharide biosynthesis</keyword>
<dbReference type="PANTHER" id="PTHR42755:SF1">
    <property type="entry name" value="3-DEOXY-D-MANNO-OCTULOSONIC ACID TRANSFERASE, MITOCHONDRIAL-RELATED"/>
    <property type="match status" value="1"/>
</dbReference>
<dbReference type="InterPro" id="IPR039901">
    <property type="entry name" value="Kdotransferase"/>
</dbReference>
<keyword evidence="11" id="KW-1185">Reference proteome</keyword>
<keyword evidence="5 8" id="KW-0808">Transferase</keyword>
<comment type="catalytic activity">
    <reaction evidence="7 8">
        <text>lipid IVA (E. coli) + CMP-3-deoxy-beta-D-manno-octulosonate = alpha-Kdo-(2-&gt;6)-lipid IVA (E. coli) + CMP + H(+)</text>
        <dbReference type="Rhea" id="RHEA:28066"/>
        <dbReference type="ChEBI" id="CHEBI:15378"/>
        <dbReference type="ChEBI" id="CHEBI:58603"/>
        <dbReference type="ChEBI" id="CHEBI:60364"/>
        <dbReference type="ChEBI" id="CHEBI:60377"/>
        <dbReference type="ChEBI" id="CHEBI:85987"/>
        <dbReference type="EC" id="2.4.99.12"/>
    </reaction>
</comment>
<name>A3TW85_PSEBH</name>
<keyword evidence="8" id="KW-0472">Membrane</keyword>
<keyword evidence="8" id="KW-1003">Cell membrane</keyword>
<dbReference type="RefSeq" id="WP_009806534.1">
    <property type="nucleotide sequence ID" value="NZ_CH724131.1"/>
</dbReference>
<dbReference type="Proteomes" id="UP000004318">
    <property type="component" value="Unassembled WGS sequence"/>
</dbReference>
<dbReference type="EMBL" id="AAMO01000003">
    <property type="protein sequence ID" value="EAQ03881.1"/>
    <property type="molecule type" value="Genomic_DNA"/>
</dbReference>
<dbReference type="OrthoDB" id="9789797at2"/>
<comment type="similarity">
    <text evidence="8">Belongs to the glycosyltransferase group 1 family.</text>
</comment>
<comment type="pathway">
    <text evidence="2 8">Bacterial outer membrane biogenesis; LPS core biosynthesis.</text>
</comment>
<comment type="caution">
    <text evidence="10">The sequence shown here is derived from an EMBL/GenBank/DDBJ whole genome shotgun (WGS) entry which is preliminary data.</text>
</comment>
<dbReference type="Gene3D" id="3.40.50.11720">
    <property type="entry name" value="3-Deoxy-D-manno-octulosonic-acid transferase, N-terminal domain"/>
    <property type="match status" value="1"/>
</dbReference>
<dbReference type="EC" id="2.4.99.12" evidence="3 8"/>
<evidence type="ECO:0000256" key="5">
    <source>
        <dbReference type="ARBA" id="ARBA00022679"/>
    </source>
</evidence>
<dbReference type="UniPathway" id="UPA00958"/>
<dbReference type="GO" id="GO:0009244">
    <property type="term" value="P:lipopolysaccharide core region biosynthetic process"/>
    <property type="evidence" value="ECO:0007669"/>
    <property type="project" value="UniProtKB-UniRule"/>
</dbReference>
<dbReference type="AlphaFoldDB" id="A3TW85"/>
<dbReference type="GO" id="GO:0043842">
    <property type="term" value="F:Kdo transferase activity"/>
    <property type="evidence" value="ECO:0007669"/>
    <property type="project" value="UniProtKB-EC"/>
</dbReference>